<dbReference type="EMBL" id="JACBZO010000002">
    <property type="protein sequence ID" value="NYI42918.1"/>
    <property type="molecule type" value="Genomic_DNA"/>
</dbReference>
<comment type="caution">
    <text evidence="1">The sequence shown here is derived from an EMBL/GenBank/DDBJ whole genome shotgun (WGS) entry which is preliminary data.</text>
</comment>
<gene>
    <name evidence="1" type="ORF">BKA03_003092</name>
</gene>
<keyword evidence="2" id="KW-1185">Reference proteome</keyword>
<dbReference type="InterPro" id="IPR025447">
    <property type="entry name" value="DUF4192"/>
</dbReference>
<dbReference type="Pfam" id="PF13830">
    <property type="entry name" value="DUF4192"/>
    <property type="match status" value="1"/>
</dbReference>
<organism evidence="1 2">
    <name type="scientific">Demequina lutea</name>
    <dbReference type="NCBI Taxonomy" id="431489"/>
    <lineage>
        <taxon>Bacteria</taxon>
        <taxon>Bacillati</taxon>
        <taxon>Actinomycetota</taxon>
        <taxon>Actinomycetes</taxon>
        <taxon>Micrococcales</taxon>
        <taxon>Demequinaceae</taxon>
        <taxon>Demequina</taxon>
    </lineage>
</organism>
<dbReference type="Proteomes" id="UP000547973">
    <property type="component" value="Unassembled WGS sequence"/>
</dbReference>
<dbReference type="OrthoDB" id="4954868at2"/>
<evidence type="ECO:0008006" key="3">
    <source>
        <dbReference type="Google" id="ProtNLM"/>
    </source>
</evidence>
<dbReference type="AlphaFoldDB" id="A0A7Y9ZE61"/>
<sequence length="339" mass="36009">MSNVQRLTITETLAQVPAKLGFLPRESLMVIAMSKHSAVRAIYRADLATVTDLDTREHILHAFAKQFDAHQIAGVLLGIYSEGGHAEHAAVTEATRAFLSEHVASVFVHYVTNGIVTDEDGTNARIIDQDPVTASRTINAPTANALAKARKVEGQLWPAEARPKALEQTLTLLKACADDTYPDVTTPALLGAVAALATSIAGRDALVIAVTDDSEDYGLARRLAVDPSTPGVREVLGAFLGTANPNGPEGIKPDTDALRAKAVMLWDVHAHAKTPMSQTGALTVLAMLAFWHNDTAAALTYAHDAITVAEDMPTFARLAQLITAATQAGLTPGWATRIE</sequence>
<accession>A0A7Y9ZE61</accession>
<evidence type="ECO:0000313" key="2">
    <source>
        <dbReference type="Proteomes" id="UP000547973"/>
    </source>
</evidence>
<evidence type="ECO:0000313" key="1">
    <source>
        <dbReference type="EMBL" id="NYI42918.1"/>
    </source>
</evidence>
<proteinExistence type="predicted"/>
<protein>
    <recommendedName>
        <fullName evidence="3">DUF4192 domain-containing protein</fullName>
    </recommendedName>
</protein>
<dbReference type="RefSeq" id="WP_062075527.1">
    <property type="nucleotide sequence ID" value="NZ_BBRC01000010.1"/>
</dbReference>
<reference evidence="1 2" key="1">
    <citation type="submission" date="2020-07" db="EMBL/GenBank/DDBJ databases">
        <title>Sequencing the genomes of 1000 actinobacteria strains.</title>
        <authorList>
            <person name="Klenk H.-P."/>
        </authorList>
    </citation>
    <scope>NUCLEOTIDE SEQUENCE [LARGE SCALE GENOMIC DNA]</scope>
    <source>
        <strain evidence="1 2">DSM 19970</strain>
    </source>
</reference>
<name>A0A7Y9ZE61_9MICO</name>